<dbReference type="InterPro" id="IPR052176">
    <property type="entry name" value="Glycosyl_Hydrlase_43_Enz"/>
</dbReference>
<reference evidence="9 10" key="1">
    <citation type="submission" date="2021-05" db="EMBL/GenBank/DDBJ databases">
        <title>A Polyphasic approach of four new species of the genus Ohtaekwangia: Ohtaekwangia histidinii sp. nov., Ohtaekwangia cretensis sp. nov., Ohtaekwangia indiensis sp. nov., Ohtaekwangia reichenbachii sp. nov. from diverse environment.</title>
        <authorList>
            <person name="Octaviana S."/>
        </authorList>
    </citation>
    <scope>NUCLEOTIDE SEQUENCE [LARGE SCALE GENOMIC DNA]</scope>
    <source>
        <strain evidence="9 10">PWU4</strain>
    </source>
</reference>
<name>A0AAP2DS30_9BACT</name>
<dbReference type="InterPro" id="IPR023296">
    <property type="entry name" value="Glyco_hydro_beta-prop_sf"/>
</dbReference>
<keyword evidence="4" id="KW-0119">Carbohydrate metabolism</keyword>
<dbReference type="PANTHER" id="PTHR43772">
    <property type="entry name" value="ENDO-1,4-BETA-XYLANASE"/>
    <property type="match status" value="1"/>
</dbReference>
<evidence type="ECO:0000256" key="1">
    <source>
        <dbReference type="ARBA" id="ARBA00009865"/>
    </source>
</evidence>
<keyword evidence="2" id="KW-0624">Polysaccharide degradation</keyword>
<evidence type="ECO:0000256" key="8">
    <source>
        <dbReference type="RuleBase" id="RU361187"/>
    </source>
</evidence>
<evidence type="ECO:0000256" key="5">
    <source>
        <dbReference type="ARBA" id="ARBA00023295"/>
    </source>
</evidence>
<dbReference type="Gene3D" id="2.115.10.20">
    <property type="entry name" value="Glycosyl hydrolase domain, family 43"/>
    <property type="match status" value="1"/>
</dbReference>
<dbReference type="SUPFAM" id="SSF75005">
    <property type="entry name" value="Arabinanase/levansucrase/invertase"/>
    <property type="match status" value="1"/>
</dbReference>
<dbReference type="GO" id="GO:0045493">
    <property type="term" value="P:xylan catabolic process"/>
    <property type="evidence" value="ECO:0007669"/>
    <property type="project" value="UniProtKB-KW"/>
</dbReference>
<dbReference type="CDD" id="cd18618">
    <property type="entry name" value="GH43_Xsa43E-like"/>
    <property type="match status" value="1"/>
</dbReference>
<feature type="active site" description="Proton donor" evidence="6">
    <location>
        <position position="187"/>
    </location>
</feature>
<keyword evidence="5 8" id="KW-0326">Glycosidase</keyword>
<dbReference type="Pfam" id="PF04616">
    <property type="entry name" value="Glyco_hydro_43"/>
    <property type="match status" value="1"/>
</dbReference>
<keyword evidence="2" id="KW-0858">Xylan degradation</keyword>
<evidence type="ECO:0000256" key="4">
    <source>
        <dbReference type="ARBA" id="ARBA00023277"/>
    </source>
</evidence>
<dbReference type="PANTHER" id="PTHR43772:SF2">
    <property type="entry name" value="PUTATIVE (AFU_ORTHOLOGUE AFUA_2G04480)-RELATED"/>
    <property type="match status" value="1"/>
</dbReference>
<dbReference type="EMBL" id="JAHESF010000032">
    <property type="protein sequence ID" value="MBT1699972.1"/>
    <property type="molecule type" value="Genomic_DNA"/>
</dbReference>
<evidence type="ECO:0000256" key="3">
    <source>
        <dbReference type="ARBA" id="ARBA00022801"/>
    </source>
</evidence>
<evidence type="ECO:0000256" key="6">
    <source>
        <dbReference type="PIRSR" id="PIRSR606710-1"/>
    </source>
</evidence>
<comment type="similarity">
    <text evidence="1 8">Belongs to the glycosyl hydrolase 43 family.</text>
</comment>
<feature type="site" description="Important for catalytic activity, responsible for pKa modulation of the active site Glu and correct orientation of both the proton donor and substrate" evidence="7">
    <location>
        <position position="141"/>
    </location>
</feature>
<proteinExistence type="inferred from homology"/>
<gene>
    <name evidence="9" type="ORF">KK083_24005</name>
</gene>
<dbReference type="RefSeq" id="WP_254168255.1">
    <property type="nucleotide sequence ID" value="NZ_JAHESF010000032.1"/>
</dbReference>
<keyword evidence="10" id="KW-1185">Reference proteome</keyword>
<dbReference type="AlphaFoldDB" id="A0AAP2DS30"/>
<feature type="active site" description="Proton acceptor" evidence="6">
    <location>
        <position position="20"/>
    </location>
</feature>
<comment type="caution">
    <text evidence="9">The sequence shown here is derived from an EMBL/GenBank/DDBJ whole genome shotgun (WGS) entry which is preliminary data.</text>
</comment>
<organism evidence="9 10">
    <name type="scientific">Chryseosolibacter histidini</name>
    <dbReference type="NCBI Taxonomy" id="2782349"/>
    <lineage>
        <taxon>Bacteria</taxon>
        <taxon>Pseudomonadati</taxon>
        <taxon>Bacteroidota</taxon>
        <taxon>Cytophagia</taxon>
        <taxon>Cytophagales</taxon>
        <taxon>Chryseotaleaceae</taxon>
        <taxon>Chryseosolibacter</taxon>
    </lineage>
</organism>
<evidence type="ECO:0000256" key="2">
    <source>
        <dbReference type="ARBA" id="ARBA00022651"/>
    </source>
</evidence>
<dbReference type="GO" id="GO:0004553">
    <property type="term" value="F:hydrolase activity, hydrolyzing O-glycosyl compounds"/>
    <property type="evidence" value="ECO:0007669"/>
    <property type="project" value="InterPro"/>
</dbReference>
<dbReference type="InterPro" id="IPR006710">
    <property type="entry name" value="Glyco_hydro_43"/>
</dbReference>
<evidence type="ECO:0000313" key="10">
    <source>
        <dbReference type="Proteomes" id="UP001319200"/>
    </source>
</evidence>
<accession>A0AAP2DS30</accession>
<protein>
    <submittedName>
        <fullName evidence="9">Glycoside hydrolase family 43 protein</fullName>
    </submittedName>
</protein>
<sequence length="303" mass="33687">MTSLPPRTGNPIIRHKFTSDPAAIVYNGTVYLYTGHDESPPGTQGYVMNDWLCFSSEDMIHWKEHPVPLKAKDFAWAKGDAYASQVAHRDGKFYWYAAVTHASFKGGAIGVAVASSPAGPFTDARGSALITNDEATRTIIDPAVFIDDDGQAFLFWGKSKCYYARLKRNMTELDGAPTEISVPGFEEGAHVHKRGEWYYLSYGFEFPEKVAYAMSRSIDGPWEFKGILNELAGNCQTNRPCIIDFKGTSYFIYHNGGLPQGGSHRRSVCIDHLYYNADSTMKRVIMTTEGVLGGTRYDLRGTI</sequence>
<evidence type="ECO:0000313" key="9">
    <source>
        <dbReference type="EMBL" id="MBT1699972.1"/>
    </source>
</evidence>
<dbReference type="Proteomes" id="UP001319200">
    <property type="component" value="Unassembled WGS sequence"/>
</dbReference>
<keyword evidence="3 8" id="KW-0378">Hydrolase</keyword>
<evidence type="ECO:0000256" key="7">
    <source>
        <dbReference type="PIRSR" id="PIRSR606710-2"/>
    </source>
</evidence>